<dbReference type="Proteomes" id="UP000499080">
    <property type="component" value="Unassembled WGS sequence"/>
</dbReference>
<reference evidence="1 2" key="1">
    <citation type="journal article" date="2019" name="Sci. Rep.">
        <title>Orb-weaving spider Araneus ventricosus genome elucidates the spidroin gene catalogue.</title>
        <authorList>
            <person name="Kono N."/>
            <person name="Nakamura H."/>
            <person name="Ohtoshi R."/>
            <person name="Moran D.A.P."/>
            <person name="Shinohara A."/>
            <person name="Yoshida Y."/>
            <person name="Fujiwara M."/>
            <person name="Mori M."/>
            <person name="Tomita M."/>
            <person name="Arakawa K."/>
        </authorList>
    </citation>
    <scope>NUCLEOTIDE SEQUENCE [LARGE SCALE GENOMIC DNA]</scope>
</reference>
<gene>
    <name evidence="1" type="ORF">AVEN_130896_1</name>
</gene>
<sequence>MEIGIAAWGSWNSNVLKIQHFMRRFQFGASSEGSDRYVSLAIPARIRYDCYGRRFRTEFCMRPSSSATQTELTKMASRSKTSSGLQELIQYRVLHAIFLVGYPDRTNRNGVPFQDVSRVTRIDSEQSSSCEQRNWRWRF</sequence>
<name>A0A4Y2QZB9_ARAVE</name>
<dbReference type="AlphaFoldDB" id="A0A4Y2QZB9"/>
<keyword evidence="2" id="KW-1185">Reference proteome</keyword>
<evidence type="ECO:0000313" key="2">
    <source>
        <dbReference type="Proteomes" id="UP000499080"/>
    </source>
</evidence>
<dbReference type="EMBL" id="BGPR01015290">
    <property type="protein sequence ID" value="GBN68671.1"/>
    <property type="molecule type" value="Genomic_DNA"/>
</dbReference>
<proteinExistence type="predicted"/>
<protein>
    <submittedName>
        <fullName evidence="1">Uncharacterized protein</fullName>
    </submittedName>
</protein>
<evidence type="ECO:0000313" key="1">
    <source>
        <dbReference type="EMBL" id="GBN68671.1"/>
    </source>
</evidence>
<comment type="caution">
    <text evidence="1">The sequence shown here is derived from an EMBL/GenBank/DDBJ whole genome shotgun (WGS) entry which is preliminary data.</text>
</comment>
<organism evidence="1 2">
    <name type="scientific">Araneus ventricosus</name>
    <name type="common">Orbweaver spider</name>
    <name type="synonym">Epeira ventricosa</name>
    <dbReference type="NCBI Taxonomy" id="182803"/>
    <lineage>
        <taxon>Eukaryota</taxon>
        <taxon>Metazoa</taxon>
        <taxon>Ecdysozoa</taxon>
        <taxon>Arthropoda</taxon>
        <taxon>Chelicerata</taxon>
        <taxon>Arachnida</taxon>
        <taxon>Araneae</taxon>
        <taxon>Araneomorphae</taxon>
        <taxon>Entelegynae</taxon>
        <taxon>Araneoidea</taxon>
        <taxon>Araneidae</taxon>
        <taxon>Araneus</taxon>
    </lineage>
</organism>
<accession>A0A4Y2QZB9</accession>